<evidence type="ECO:0000256" key="1">
    <source>
        <dbReference type="ARBA" id="ARBA00023157"/>
    </source>
</evidence>
<dbReference type="Proteomes" id="UP001230051">
    <property type="component" value="Unassembled WGS sequence"/>
</dbReference>
<gene>
    <name evidence="3" type="ORF">AOXY_G15123</name>
</gene>
<reference evidence="3" key="1">
    <citation type="submission" date="2022-02" db="EMBL/GenBank/DDBJ databases">
        <title>Atlantic sturgeon de novo genome assembly.</title>
        <authorList>
            <person name="Stock M."/>
            <person name="Klopp C."/>
            <person name="Guiguen Y."/>
            <person name="Cabau C."/>
            <person name="Parinello H."/>
            <person name="Santidrian Yebra-Pimentel E."/>
            <person name="Kuhl H."/>
            <person name="Dirks R.P."/>
            <person name="Guessner J."/>
            <person name="Wuertz S."/>
            <person name="Du K."/>
            <person name="Schartl M."/>
        </authorList>
    </citation>
    <scope>NUCLEOTIDE SEQUENCE</scope>
    <source>
        <strain evidence="3">STURGEONOMICS-FGT-2020</strain>
        <tissue evidence="3">Whole blood</tissue>
    </source>
</reference>
<feature type="domain" description="Saposin B-type" evidence="2">
    <location>
        <begin position="60"/>
        <end position="154"/>
    </location>
</feature>
<keyword evidence="1" id="KW-1015">Disulfide bond</keyword>
<accession>A0AAD8D8J2</accession>
<name>A0AAD8D8J2_ACIOX</name>
<protein>
    <recommendedName>
        <fullName evidence="2">Saposin B-type domain-containing protein</fullName>
    </recommendedName>
</protein>
<evidence type="ECO:0000259" key="2">
    <source>
        <dbReference type="PROSITE" id="PS50015"/>
    </source>
</evidence>
<dbReference type="PROSITE" id="PS50015">
    <property type="entry name" value="SAP_B"/>
    <property type="match status" value="1"/>
</dbReference>
<dbReference type="AlphaFoldDB" id="A0AAD8D8J2"/>
<dbReference type="EMBL" id="JAGXEW010000013">
    <property type="protein sequence ID" value="KAK1164735.1"/>
    <property type="molecule type" value="Genomic_DNA"/>
</dbReference>
<evidence type="ECO:0000313" key="4">
    <source>
        <dbReference type="Proteomes" id="UP001230051"/>
    </source>
</evidence>
<proteinExistence type="predicted"/>
<keyword evidence="4" id="KW-1185">Reference proteome</keyword>
<sequence length="192" mass="21796">MFCLKCFHRLGSNQEIPARGGLQDCSFAVWRKMNLGEAVIIMAVMGSFQCSSELPPGVDHNTYCECCLATVLELNKGLQVPSEEPRRVKTLIENTCRTAHFQSTSVPADIMKRVCEHLIEVHGEAFHEVLQSRSKDDFEILLCYEHSLACTGVKRNNPQPPFKDQDIKILLEKNHKKVRFVNPVHSSTREEL</sequence>
<dbReference type="InterPro" id="IPR008139">
    <property type="entry name" value="SaposinB_dom"/>
</dbReference>
<comment type="caution">
    <text evidence="3">The sequence shown here is derived from an EMBL/GenBank/DDBJ whole genome shotgun (WGS) entry which is preliminary data.</text>
</comment>
<evidence type="ECO:0000313" key="3">
    <source>
        <dbReference type="EMBL" id="KAK1164735.1"/>
    </source>
</evidence>
<organism evidence="3 4">
    <name type="scientific">Acipenser oxyrinchus oxyrinchus</name>
    <dbReference type="NCBI Taxonomy" id="40147"/>
    <lineage>
        <taxon>Eukaryota</taxon>
        <taxon>Metazoa</taxon>
        <taxon>Chordata</taxon>
        <taxon>Craniata</taxon>
        <taxon>Vertebrata</taxon>
        <taxon>Euteleostomi</taxon>
        <taxon>Actinopterygii</taxon>
        <taxon>Chondrostei</taxon>
        <taxon>Acipenseriformes</taxon>
        <taxon>Acipenseridae</taxon>
        <taxon>Acipenser</taxon>
    </lineage>
</organism>